<keyword evidence="3" id="KW-0001">2Fe-2S</keyword>
<dbReference type="Pfam" id="PF00175">
    <property type="entry name" value="NAD_binding_1"/>
    <property type="match status" value="1"/>
</dbReference>
<dbReference type="InterPro" id="IPR001041">
    <property type="entry name" value="2Fe-2S_ferredoxin-type"/>
</dbReference>
<organism evidence="11 12">
    <name type="scientific">Halomarinibacterium sedimenti</name>
    <dbReference type="NCBI Taxonomy" id="2857106"/>
    <lineage>
        <taxon>Bacteria</taxon>
        <taxon>Pseudomonadati</taxon>
        <taxon>Bacteroidota</taxon>
        <taxon>Flavobacteriia</taxon>
        <taxon>Flavobacteriales</taxon>
        <taxon>Flavobacteriaceae</taxon>
        <taxon>Halomarinibacterium</taxon>
    </lineage>
</organism>
<comment type="caution">
    <text evidence="11">The sequence shown here is derived from an EMBL/GenBank/DDBJ whole genome shotgun (WGS) entry which is preliminary data.</text>
</comment>
<accession>A0A9X1FNP7</accession>
<evidence type="ECO:0000256" key="2">
    <source>
        <dbReference type="ARBA" id="ARBA00022630"/>
    </source>
</evidence>
<evidence type="ECO:0000256" key="7">
    <source>
        <dbReference type="ARBA" id="ARBA00023004"/>
    </source>
</evidence>
<dbReference type="Pfam" id="PF00970">
    <property type="entry name" value="FAD_binding_6"/>
    <property type="match status" value="1"/>
</dbReference>
<dbReference type="GO" id="GO:0016491">
    <property type="term" value="F:oxidoreductase activity"/>
    <property type="evidence" value="ECO:0007669"/>
    <property type="project" value="UniProtKB-KW"/>
</dbReference>
<evidence type="ECO:0000256" key="1">
    <source>
        <dbReference type="ARBA" id="ARBA00001974"/>
    </source>
</evidence>
<dbReference type="InterPro" id="IPR050415">
    <property type="entry name" value="MRET"/>
</dbReference>
<evidence type="ECO:0000256" key="3">
    <source>
        <dbReference type="ARBA" id="ARBA00022714"/>
    </source>
</evidence>
<dbReference type="GO" id="GO:0046872">
    <property type="term" value="F:metal ion binding"/>
    <property type="evidence" value="ECO:0007669"/>
    <property type="project" value="UniProtKB-KW"/>
</dbReference>
<keyword evidence="8" id="KW-0411">Iron-sulfur</keyword>
<gene>
    <name evidence="11" type="ORF">KXJ69_03875</name>
</gene>
<dbReference type="EMBL" id="JAHWDP010000001">
    <property type="protein sequence ID" value="MBW2937229.1"/>
    <property type="molecule type" value="Genomic_DNA"/>
</dbReference>
<keyword evidence="6" id="KW-0560">Oxidoreductase</keyword>
<sequence>MNTFYPLSISEIKKETRNAVSITFHIPENLKETFKFTAGQYLNIKHTLNGKELRRSYSLCSEVDSNTWKIGVKKVEGGAFSVFANDVLKVEDSLEVMPPQGHFLLKTNAENNNAYLAFVAGSGITPVMSMIKTVLKKEPHSTFVLAYGNQSKSETMFYTELESLRAQYSNRLNIEYFFSRESVEGTFFGRIEKSMVNFLLKNKYKDIDFHSYYLCGPEEMIFEVKDTLIEKNIAEKDIHFELFTSTEQGTLTETHDGNTSITITLDDETKTFVMSQEKSVLDAALAEDLDAPYSCQGGICSTCIARVKEGKVEMRKNQILTDSELEEGLILTCQSHPTTPTLVVDYDDV</sequence>
<dbReference type="GO" id="GO:0051537">
    <property type="term" value="F:2 iron, 2 sulfur cluster binding"/>
    <property type="evidence" value="ECO:0007669"/>
    <property type="project" value="UniProtKB-KW"/>
</dbReference>
<dbReference type="PROSITE" id="PS00197">
    <property type="entry name" value="2FE2S_FER_1"/>
    <property type="match status" value="1"/>
</dbReference>
<dbReference type="PROSITE" id="PS51085">
    <property type="entry name" value="2FE2S_FER_2"/>
    <property type="match status" value="1"/>
</dbReference>
<dbReference type="AlphaFoldDB" id="A0A9X1FNP7"/>
<dbReference type="GO" id="GO:0050660">
    <property type="term" value="F:flavin adenine dinucleotide binding"/>
    <property type="evidence" value="ECO:0007669"/>
    <property type="project" value="TreeGrafter"/>
</dbReference>
<keyword evidence="5" id="KW-0274">FAD</keyword>
<dbReference type="CDD" id="cd00207">
    <property type="entry name" value="fer2"/>
    <property type="match status" value="1"/>
</dbReference>
<keyword evidence="4" id="KW-0479">Metal-binding</keyword>
<dbReference type="CDD" id="cd06214">
    <property type="entry name" value="PA_degradation_oxidoreductase_like"/>
    <property type="match status" value="1"/>
</dbReference>
<keyword evidence="7" id="KW-0408">Iron</keyword>
<dbReference type="InterPro" id="IPR017927">
    <property type="entry name" value="FAD-bd_FR_type"/>
</dbReference>
<evidence type="ECO:0000256" key="4">
    <source>
        <dbReference type="ARBA" id="ARBA00022723"/>
    </source>
</evidence>
<keyword evidence="2" id="KW-0285">Flavoprotein</keyword>
<evidence type="ECO:0000259" key="10">
    <source>
        <dbReference type="PROSITE" id="PS51384"/>
    </source>
</evidence>
<reference evidence="11" key="1">
    <citation type="submission" date="2021-07" db="EMBL/GenBank/DDBJ databases">
        <title>Aureisphaera sp. CAU 1614 isolated from sea sediment.</title>
        <authorList>
            <person name="Kim W."/>
        </authorList>
    </citation>
    <scope>NUCLEOTIDE SEQUENCE</scope>
    <source>
        <strain evidence="11">CAU 1614</strain>
    </source>
</reference>
<name>A0A9X1FNP7_9FLAO</name>
<proteinExistence type="predicted"/>
<evidence type="ECO:0000256" key="8">
    <source>
        <dbReference type="ARBA" id="ARBA00023014"/>
    </source>
</evidence>
<evidence type="ECO:0000313" key="11">
    <source>
        <dbReference type="EMBL" id="MBW2937229.1"/>
    </source>
</evidence>
<comment type="cofactor">
    <cofactor evidence="1">
        <name>FAD</name>
        <dbReference type="ChEBI" id="CHEBI:57692"/>
    </cofactor>
</comment>
<dbReference type="PROSITE" id="PS51384">
    <property type="entry name" value="FAD_FR"/>
    <property type="match status" value="1"/>
</dbReference>
<dbReference type="InterPro" id="IPR006058">
    <property type="entry name" value="2Fe2S_fd_BS"/>
</dbReference>
<dbReference type="InterPro" id="IPR008333">
    <property type="entry name" value="Cbr1-like_FAD-bd_dom"/>
</dbReference>
<feature type="domain" description="2Fe-2S ferredoxin-type" evidence="9">
    <location>
        <begin position="259"/>
        <end position="349"/>
    </location>
</feature>
<dbReference type="PANTHER" id="PTHR47354">
    <property type="entry name" value="NADH OXIDOREDUCTASE HCR"/>
    <property type="match status" value="1"/>
</dbReference>
<feature type="domain" description="FAD-binding FR-type" evidence="10">
    <location>
        <begin position="2"/>
        <end position="106"/>
    </location>
</feature>
<evidence type="ECO:0000259" key="9">
    <source>
        <dbReference type="PROSITE" id="PS51085"/>
    </source>
</evidence>
<dbReference type="PANTHER" id="PTHR47354:SF8">
    <property type="entry name" value="1,2-PHENYLACETYL-COA EPOXIDASE, SUBUNIT E"/>
    <property type="match status" value="1"/>
</dbReference>
<dbReference type="RefSeq" id="WP_219051469.1">
    <property type="nucleotide sequence ID" value="NZ_JAHWDP010000001.1"/>
</dbReference>
<dbReference type="Proteomes" id="UP001138686">
    <property type="component" value="Unassembled WGS sequence"/>
</dbReference>
<keyword evidence="12" id="KW-1185">Reference proteome</keyword>
<evidence type="ECO:0000256" key="5">
    <source>
        <dbReference type="ARBA" id="ARBA00022827"/>
    </source>
</evidence>
<protein>
    <submittedName>
        <fullName evidence="11">2Fe-2S iron-sulfur cluster binding domain-containing protein</fullName>
    </submittedName>
</protein>
<evidence type="ECO:0000256" key="6">
    <source>
        <dbReference type="ARBA" id="ARBA00023002"/>
    </source>
</evidence>
<dbReference type="Pfam" id="PF00111">
    <property type="entry name" value="Fer2"/>
    <property type="match status" value="1"/>
</dbReference>
<evidence type="ECO:0000313" key="12">
    <source>
        <dbReference type="Proteomes" id="UP001138686"/>
    </source>
</evidence>
<dbReference type="InterPro" id="IPR001433">
    <property type="entry name" value="OxRdtase_FAD/NAD-bd"/>
</dbReference>